<organism evidence="2 3">
    <name type="scientific">Fructobacillus apis</name>
    <dbReference type="NCBI Taxonomy" id="2935017"/>
    <lineage>
        <taxon>Bacteria</taxon>
        <taxon>Bacillati</taxon>
        <taxon>Bacillota</taxon>
        <taxon>Bacilli</taxon>
        <taxon>Lactobacillales</taxon>
        <taxon>Lactobacillaceae</taxon>
        <taxon>Fructobacillus</taxon>
    </lineage>
</organism>
<evidence type="ECO:0000256" key="1">
    <source>
        <dbReference type="SAM" id="Phobius"/>
    </source>
</evidence>
<dbReference type="Proteomes" id="UP001523234">
    <property type="component" value="Unassembled WGS sequence"/>
</dbReference>
<gene>
    <name evidence="2" type="ORF">NFX39_00060</name>
</gene>
<reference evidence="2 3" key="1">
    <citation type="submission" date="2022-06" db="EMBL/GenBank/DDBJ databases">
        <title>Fructobacillus taiwanensis sp. nov., isolated from the honeybee.</title>
        <authorList>
            <person name="Chen Y.-S."/>
            <person name="Wang L.-T."/>
            <person name="Lee Y.-S."/>
            <person name="Chang Y.-C."/>
            <person name="Wu H.-C."/>
            <person name="Liao C.-Y."/>
            <person name="Chen W.-H."/>
            <person name="Deng J.-N."/>
            <person name="Wang Y.-H."/>
        </authorList>
    </citation>
    <scope>NUCLEOTIDE SEQUENCE [LARGE SCALE GENOMIC DNA]</scope>
    <source>
        <strain evidence="2 3">W13</strain>
    </source>
</reference>
<keyword evidence="1" id="KW-0472">Membrane</keyword>
<keyword evidence="3" id="KW-1185">Reference proteome</keyword>
<feature type="transmembrane region" description="Helical" evidence="1">
    <location>
        <begin position="12"/>
        <end position="35"/>
    </location>
</feature>
<keyword evidence="1" id="KW-1133">Transmembrane helix</keyword>
<proteinExistence type="predicted"/>
<comment type="caution">
    <text evidence="2">The sequence shown here is derived from an EMBL/GenBank/DDBJ whole genome shotgun (WGS) entry which is preliminary data.</text>
</comment>
<keyword evidence="1" id="KW-0812">Transmembrane</keyword>
<sequence>MTFNRAFKIVMALVWAYTFYLTATMQMMLAMYVMAGGMFVESAYAAICDKKGCS</sequence>
<evidence type="ECO:0000313" key="2">
    <source>
        <dbReference type="EMBL" id="MCO0831488.1"/>
    </source>
</evidence>
<protein>
    <submittedName>
        <fullName evidence="2">Uncharacterized protein</fullName>
    </submittedName>
</protein>
<evidence type="ECO:0000313" key="3">
    <source>
        <dbReference type="Proteomes" id="UP001523234"/>
    </source>
</evidence>
<accession>A0ABT0ZNG5</accession>
<dbReference type="RefSeq" id="WP_252441832.1">
    <property type="nucleotide sequence ID" value="NZ_JAMWYK010000001.1"/>
</dbReference>
<name>A0ABT0ZNG5_9LACO</name>
<dbReference type="EMBL" id="JAMWYK010000001">
    <property type="protein sequence ID" value="MCO0831488.1"/>
    <property type="molecule type" value="Genomic_DNA"/>
</dbReference>